<reference evidence="2" key="1">
    <citation type="journal article" date="2008" name="Nat. Genet.">
        <title>The Pristionchus pacificus genome provides a unique perspective on nematode lifestyle and parasitism.</title>
        <authorList>
            <person name="Dieterich C."/>
            <person name="Clifton S.W."/>
            <person name="Schuster L.N."/>
            <person name="Chinwalla A."/>
            <person name="Delehaunty K."/>
            <person name="Dinkelacker I."/>
            <person name="Fulton L."/>
            <person name="Fulton R."/>
            <person name="Godfrey J."/>
            <person name="Minx P."/>
            <person name="Mitreva M."/>
            <person name="Roeseler W."/>
            <person name="Tian H."/>
            <person name="Witte H."/>
            <person name="Yang S.P."/>
            <person name="Wilson R.K."/>
            <person name="Sommer R.J."/>
        </authorList>
    </citation>
    <scope>NUCLEOTIDE SEQUENCE [LARGE SCALE GENOMIC DNA]</scope>
    <source>
        <strain evidence="2">PS312</strain>
    </source>
</reference>
<dbReference type="Proteomes" id="UP000005239">
    <property type="component" value="Unassembled WGS sequence"/>
</dbReference>
<dbReference type="PANTHER" id="PTHR47521">
    <property type="entry name" value="SERPENTINE RECEPTOR, CLASS E (EPSILON)-RELATED"/>
    <property type="match status" value="1"/>
</dbReference>
<dbReference type="PANTHER" id="PTHR47521:SF7">
    <property type="entry name" value="SERPENTINE RECEPTOR CLASS EPSILON-6"/>
    <property type="match status" value="1"/>
</dbReference>
<protein>
    <submittedName>
        <fullName evidence="1">Uncharacterized protein</fullName>
    </submittedName>
</protein>
<organism evidence="1 2">
    <name type="scientific">Pristionchus pacificus</name>
    <name type="common">Parasitic nematode worm</name>
    <dbReference type="NCBI Taxonomy" id="54126"/>
    <lineage>
        <taxon>Eukaryota</taxon>
        <taxon>Metazoa</taxon>
        <taxon>Ecdysozoa</taxon>
        <taxon>Nematoda</taxon>
        <taxon>Chromadorea</taxon>
        <taxon>Rhabditida</taxon>
        <taxon>Rhabditina</taxon>
        <taxon>Diplogasteromorpha</taxon>
        <taxon>Diplogasteroidea</taxon>
        <taxon>Neodiplogasteridae</taxon>
        <taxon>Pristionchus</taxon>
    </lineage>
</organism>
<evidence type="ECO:0000313" key="2">
    <source>
        <dbReference type="Proteomes" id="UP000005239"/>
    </source>
</evidence>
<keyword evidence="2" id="KW-1185">Reference proteome</keyword>
<gene>
    <name evidence="1" type="primary">WBGene00102268</name>
</gene>
<accession>A0A8R1UAQ1</accession>
<evidence type="ECO:0000313" key="1">
    <source>
        <dbReference type="EnsemblMetazoa" id="PPA12714.1"/>
    </source>
</evidence>
<dbReference type="InterPro" id="IPR052860">
    <property type="entry name" value="NRL-GPCR1"/>
</dbReference>
<name>A0A2A6C227_PRIPA</name>
<proteinExistence type="predicted"/>
<sequence>MFLENYLNRSETDVYWPLFECIYASEIRLRLVGLLLQIGICSLARTVIMYHQELGPVEHAEPTYLIIASIVREAFKGYAVGLYCAHARSRSMDSNGGLVLVRKLDSLFSSDLDCTRMYESQRPSTIAAYIPLECALLLLSWTMSLLLITEIINDQIFVLYLGVVLFSGIVGIRKFSQQWKSVELAQSSYQFQCYYSVLRYNRREVEVFKKGAQIHMYSVSKCYQYRENIAILNVLNLIAGPVALSALPCFAFYSFYSNVPENYGLNFLRFMAAELYDLGSLVFITSLLKSEPKFRQNASEFTVVKQIMMMSGRIANDDSMFKVAPQDPNIYFAMLSRDLG</sequence>
<reference evidence="1" key="2">
    <citation type="submission" date="2022-06" db="UniProtKB">
        <authorList>
            <consortium name="EnsemblMetazoa"/>
        </authorList>
    </citation>
    <scope>IDENTIFICATION</scope>
    <source>
        <strain evidence="1">PS312</strain>
    </source>
</reference>
<dbReference type="EnsemblMetazoa" id="PPA12714.1">
    <property type="protein sequence ID" value="PPA12714.1"/>
    <property type="gene ID" value="WBGene00102268"/>
</dbReference>
<accession>A0A2A6C227</accession>
<dbReference type="AlphaFoldDB" id="A0A2A6C227"/>